<organism evidence="2 3">
    <name type="scientific">Lentinus tigrinus ALCF2SS1-6</name>
    <dbReference type="NCBI Taxonomy" id="1328759"/>
    <lineage>
        <taxon>Eukaryota</taxon>
        <taxon>Fungi</taxon>
        <taxon>Dikarya</taxon>
        <taxon>Basidiomycota</taxon>
        <taxon>Agaricomycotina</taxon>
        <taxon>Agaricomycetes</taxon>
        <taxon>Polyporales</taxon>
        <taxon>Polyporaceae</taxon>
        <taxon>Lentinus</taxon>
    </lineage>
</organism>
<feature type="compositionally biased region" description="Low complexity" evidence="1">
    <location>
        <begin position="118"/>
        <end position="132"/>
    </location>
</feature>
<dbReference type="EMBL" id="ML122283">
    <property type="protein sequence ID" value="RPD57078.1"/>
    <property type="molecule type" value="Genomic_DNA"/>
</dbReference>
<proteinExistence type="predicted"/>
<name>A0A5C2S150_9APHY</name>
<reference evidence="2" key="1">
    <citation type="journal article" date="2018" name="Genome Biol. Evol.">
        <title>Genomics and development of Lentinus tigrinus, a white-rot wood-decaying mushroom with dimorphic fruiting bodies.</title>
        <authorList>
            <person name="Wu B."/>
            <person name="Xu Z."/>
            <person name="Knudson A."/>
            <person name="Carlson A."/>
            <person name="Chen N."/>
            <person name="Kovaka S."/>
            <person name="LaButti K."/>
            <person name="Lipzen A."/>
            <person name="Pennachio C."/>
            <person name="Riley R."/>
            <person name="Schakwitz W."/>
            <person name="Umezawa K."/>
            <person name="Ohm R.A."/>
            <person name="Grigoriev I.V."/>
            <person name="Nagy L.G."/>
            <person name="Gibbons J."/>
            <person name="Hibbett D."/>
        </authorList>
    </citation>
    <scope>NUCLEOTIDE SEQUENCE [LARGE SCALE GENOMIC DNA]</scope>
    <source>
        <strain evidence="2">ALCF2SS1-6</strain>
    </source>
</reference>
<feature type="region of interest" description="Disordered" evidence="1">
    <location>
        <begin position="116"/>
        <end position="139"/>
    </location>
</feature>
<protein>
    <submittedName>
        <fullName evidence="2">Uncharacterized protein</fullName>
    </submittedName>
</protein>
<dbReference type="AlphaFoldDB" id="A0A5C2S150"/>
<evidence type="ECO:0000313" key="2">
    <source>
        <dbReference type="EMBL" id="RPD57078.1"/>
    </source>
</evidence>
<evidence type="ECO:0000313" key="3">
    <source>
        <dbReference type="Proteomes" id="UP000313359"/>
    </source>
</evidence>
<accession>A0A5C2S150</accession>
<evidence type="ECO:0000256" key="1">
    <source>
        <dbReference type="SAM" id="MobiDB-lite"/>
    </source>
</evidence>
<keyword evidence="3" id="KW-1185">Reference proteome</keyword>
<sequence length="157" mass="17989">MIHKKYATDFRWDSTKHWIAGYRQGRHRRIVHEGCRHGRPNHARGLDLRPRNRHEIVRVRRPNAHRRSNVFSRLGSLTVRLVLARDDAIPGWLEESHYLLCILHCSLQEASRSKRAIGSGSSSCPSSASGSGPHACRGDTNVVRRFVPSYMHPQSRI</sequence>
<dbReference type="Proteomes" id="UP000313359">
    <property type="component" value="Unassembled WGS sequence"/>
</dbReference>
<gene>
    <name evidence="2" type="ORF">L227DRAFT_238171</name>
</gene>